<accession>A0ACC0MLW4</accession>
<comment type="caution">
    <text evidence="1">The sequence shown here is derived from an EMBL/GenBank/DDBJ whole genome shotgun (WGS) entry which is preliminary data.</text>
</comment>
<dbReference type="EMBL" id="CM046395">
    <property type="protein sequence ID" value="KAI8541930.1"/>
    <property type="molecule type" value="Genomic_DNA"/>
</dbReference>
<keyword evidence="2" id="KW-1185">Reference proteome</keyword>
<organism evidence="1 2">
    <name type="scientific">Rhododendron molle</name>
    <name type="common">Chinese azalea</name>
    <name type="synonym">Azalea mollis</name>
    <dbReference type="NCBI Taxonomy" id="49168"/>
    <lineage>
        <taxon>Eukaryota</taxon>
        <taxon>Viridiplantae</taxon>
        <taxon>Streptophyta</taxon>
        <taxon>Embryophyta</taxon>
        <taxon>Tracheophyta</taxon>
        <taxon>Spermatophyta</taxon>
        <taxon>Magnoliopsida</taxon>
        <taxon>eudicotyledons</taxon>
        <taxon>Gunneridae</taxon>
        <taxon>Pentapetalae</taxon>
        <taxon>asterids</taxon>
        <taxon>Ericales</taxon>
        <taxon>Ericaceae</taxon>
        <taxon>Ericoideae</taxon>
        <taxon>Rhodoreae</taxon>
        <taxon>Rhododendron</taxon>
    </lineage>
</organism>
<evidence type="ECO:0000313" key="2">
    <source>
        <dbReference type="Proteomes" id="UP001062846"/>
    </source>
</evidence>
<proteinExistence type="predicted"/>
<dbReference type="Proteomes" id="UP001062846">
    <property type="component" value="Chromosome 8"/>
</dbReference>
<protein>
    <submittedName>
        <fullName evidence="1">Uncharacterized protein</fullName>
    </submittedName>
</protein>
<gene>
    <name evidence="1" type="ORF">RHMOL_Rhmol08G0098800</name>
</gene>
<name>A0ACC0MLW4_RHOML</name>
<evidence type="ECO:0000313" key="1">
    <source>
        <dbReference type="EMBL" id="KAI8541930.1"/>
    </source>
</evidence>
<reference evidence="1" key="1">
    <citation type="submission" date="2022-02" db="EMBL/GenBank/DDBJ databases">
        <title>Plant Genome Project.</title>
        <authorList>
            <person name="Zhang R.-G."/>
        </authorList>
    </citation>
    <scope>NUCLEOTIDE SEQUENCE</scope>
    <source>
        <strain evidence="1">AT1</strain>
    </source>
</reference>
<sequence>MGCAIIRRPLLWRNNHTTAPTGHSTTAVATNATNPTVGPNTLHPQRLGVVNHVAGVRHDTPPLPVAEQPHHRPHRPLHQRGCHERHEPYRGTQHLAPAAVSRVTLKA</sequence>